<dbReference type="AlphaFoldDB" id="A0A0E9PHC5"/>
<dbReference type="EMBL" id="GBXM01104885">
    <property type="protein sequence ID" value="JAH03692.1"/>
    <property type="molecule type" value="Transcribed_RNA"/>
</dbReference>
<sequence>MRGLFPDMFVIFLKMNGLHFNNCKMVGVATQKCEYGFNNF</sequence>
<reference evidence="1" key="2">
    <citation type="journal article" date="2015" name="Fish Shellfish Immunol.">
        <title>Early steps in the European eel (Anguilla anguilla)-Vibrio vulnificus interaction in the gills: Role of the RtxA13 toxin.</title>
        <authorList>
            <person name="Callol A."/>
            <person name="Pajuelo D."/>
            <person name="Ebbesson L."/>
            <person name="Teles M."/>
            <person name="MacKenzie S."/>
            <person name="Amaro C."/>
        </authorList>
    </citation>
    <scope>NUCLEOTIDE SEQUENCE</scope>
</reference>
<protein>
    <submittedName>
        <fullName evidence="1">Uncharacterized protein</fullName>
    </submittedName>
</protein>
<reference evidence="1" key="1">
    <citation type="submission" date="2014-11" db="EMBL/GenBank/DDBJ databases">
        <authorList>
            <person name="Amaro Gonzalez C."/>
        </authorList>
    </citation>
    <scope>NUCLEOTIDE SEQUENCE</scope>
</reference>
<proteinExistence type="predicted"/>
<name>A0A0E9PHC5_ANGAN</name>
<evidence type="ECO:0000313" key="1">
    <source>
        <dbReference type="EMBL" id="JAH03692.1"/>
    </source>
</evidence>
<accession>A0A0E9PHC5</accession>
<organism evidence="1">
    <name type="scientific">Anguilla anguilla</name>
    <name type="common">European freshwater eel</name>
    <name type="synonym">Muraena anguilla</name>
    <dbReference type="NCBI Taxonomy" id="7936"/>
    <lineage>
        <taxon>Eukaryota</taxon>
        <taxon>Metazoa</taxon>
        <taxon>Chordata</taxon>
        <taxon>Craniata</taxon>
        <taxon>Vertebrata</taxon>
        <taxon>Euteleostomi</taxon>
        <taxon>Actinopterygii</taxon>
        <taxon>Neopterygii</taxon>
        <taxon>Teleostei</taxon>
        <taxon>Anguilliformes</taxon>
        <taxon>Anguillidae</taxon>
        <taxon>Anguilla</taxon>
    </lineage>
</organism>